<feature type="domain" description="CHAT" evidence="1">
    <location>
        <begin position="911"/>
        <end position="1138"/>
    </location>
</feature>
<dbReference type="Gene3D" id="1.25.40.10">
    <property type="entry name" value="Tetratricopeptide repeat domain"/>
    <property type="match status" value="3"/>
</dbReference>
<dbReference type="Pfam" id="PF13374">
    <property type="entry name" value="TPR_10"/>
    <property type="match status" value="1"/>
</dbReference>
<dbReference type="AlphaFoldDB" id="A0A0D0B6X7"/>
<proteinExistence type="predicted"/>
<reference evidence="2 3" key="1">
    <citation type="submission" date="2014-04" db="EMBL/GenBank/DDBJ databases">
        <authorList>
            <consortium name="DOE Joint Genome Institute"/>
            <person name="Kuo A."/>
            <person name="Ruytinx J."/>
            <person name="Rineau F."/>
            <person name="Colpaert J."/>
            <person name="Kohler A."/>
            <person name="Nagy L.G."/>
            <person name="Floudas D."/>
            <person name="Copeland A."/>
            <person name="Barry K.W."/>
            <person name="Cichocki N."/>
            <person name="Veneault-Fourrey C."/>
            <person name="LaButti K."/>
            <person name="Lindquist E.A."/>
            <person name="Lipzen A."/>
            <person name="Lundell T."/>
            <person name="Morin E."/>
            <person name="Murat C."/>
            <person name="Sun H."/>
            <person name="Tunlid A."/>
            <person name="Henrissat B."/>
            <person name="Grigoriev I.V."/>
            <person name="Hibbett D.S."/>
            <person name="Martin F."/>
            <person name="Nordberg H.P."/>
            <person name="Cantor M.N."/>
            <person name="Hua S.X."/>
        </authorList>
    </citation>
    <scope>NUCLEOTIDE SEQUENCE [LARGE SCALE GENOMIC DNA]</scope>
    <source>
        <strain evidence="2 3">UH-Slu-Lm8-n1</strain>
    </source>
</reference>
<dbReference type="PANTHER" id="PTHR19959:SF119">
    <property type="entry name" value="FUNGAL LIPASE-LIKE DOMAIN-CONTAINING PROTEIN"/>
    <property type="match status" value="1"/>
</dbReference>
<dbReference type="OrthoDB" id="9991317at2759"/>
<sequence>MSGSSENRCIRLEVIRGKNLQVPSERMPAGIYVSINIDTQRLWKSTTGVLSSENSVAWGDAVTMQRPRSLLGAIRGVIFYRSSHALPVFSVEIRASYEADRMLGSGEVIGKCKLHMSWDKLLNHGDEPFDLSFPPVCGVHPSLTLKATVVQACDDKDGALPDPLADCEMTRQTDAGHAQFAKYMRSKRVSSLDAAVEHFQLVLDQCPASHPDHAAALTNLAWARLQGYNRNHLQDIDTTISLFRDALALRPQCHPDRPLSLYNLTEALTWRHKKRSIATDIRESAQLYHELLPLCPEGTYLRSIAAGKNGVDYVIVGCNKLPTDASDEGICLRRVVLELCLVGHQRRPRALDRLSNALESRFLQSGDIDDLDESIQFLRETVFLCPEGHTNRAGCLNNLAVSLGFYRFDHQGNSNDLDEAISLHEEALHLRPVGHKSRYFSLGNLGLTLVARFNKRGARDDITRAISLYREALTLCPPGHPRRDTTLNNLALALDTYREALTLCPPGHPRRDTTLNNLALALDTRYDKFDVSEDLNEAINLYRESLRLKVLDHPGRHVTLHNLSSALCSRFTHTRKNEDVEEAIDLCQQSLEALPSLHPDRYFSYMRLHEAYLSRYQAQLNPPDLLLAVENFRLASRHPTQGFPERIVMAYYWTVVAEQHGHASALEAYTTCFELLDAHLATRSSATSRREAAAAFHYARTLPLDAASCAIRCDNLRHAVELVEQGRGQQWSLASRLKTPVEDLESANATLAHNYLELSKRVSNAAQSSATTADRAAADRAATEYRRLTRRWEAAVAEIRNLKDFSRFLLPPAYEDLQAAARHGPVIILIASEYSCDAIIVPTSGDPHHVPLTSISLADLTILKDRFTRAIRHASRMNPKETRTDLMVLLRIVWKEVMLPIVNVLENVLKLKRHSRIWLCPTAAFTSIPLHAAHPFLTKPDRSNEPCLEDLYVCSYTPTLSALVRSRQLMKKRDTPSFVAIGQGQPGAGKGKALLAVDSELELVHKLVPATASHSTISGDAATRAGALKALEENTWVHLACHGNQDPAQPYHSHFVMRDEHVTLLDIMERDIPRAEFAFLSACHTAVGDKETPDEVVHLAAGLQFSGFKSVVGTLWEVNDSVAKHVVEAFYKYMFHPKEAGVMDCTKAAWALNCATHSVKTKVPLEQRMVFVHIGV</sequence>
<dbReference type="HOGENOM" id="CLU_001305_0_1_1"/>
<dbReference type="STRING" id="930992.A0A0D0B6X7"/>
<accession>A0A0D0B6X7</accession>
<dbReference type="Pfam" id="PF12770">
    <property type="entry name" value="CHAT"/>
    <property type="match status" value="1"/>
</dbReference>
<dbReference type="SUPFAM" id="SSF81901">
    <property type="entry name" value="HCP-like"/>
    <property type="match status" value="1"/>
</dbReference>
<dbReference type="EMBL" id="KN835244">
    <property type="protein sequence ID" value="KIK42232.1"/>
    <property type="molecule type" value="Genomic_DNA"/>
</dbReference>
<evidence type="ECO:0000313" key="3">
    <source>
        <dbReference type="Proteomes" id="UP000054485"/>
    </source>
</evidence>
<keyword evidence="3" id="KW-1185">Reference proteome</keyword>
<dbReference type="InterPro" id="IPR011990">
    <property type="entry name" value="TPR-like_helical_dom_sf"/>
</dbReference>
<organism evidence="2 3">
    <name type="scientific">Suillus luteus UH-Slu-Lm8-n1</name>
    <dbReference type="NCBI Taxonomy" id="930992"/>
    <lineage>
        <taxon>Eukaryota</taxon>
        <taxon>Fungi</taxon>
        <taxon>Dikarya</taxon>
        <taxon>Basidiomycota</taxon>
        <taxon>Agaricomycotina</taxon>
        <taxon>Agaricomycetes</taxon>
        <taxon>Agaricomycetidae</taxon>
        <taxon>Boletales</taxon>
        <taxon>Suillineae</taxon>
        <taxon>Suillaceae</taxon>
        <taxon>Suillus</taxon>
    </lineage>
</organism>
<dbReference type="Proteomes" id="UP000054485">
    <property type="component" value="Unassembled WGS sequence"/>
</dbReference>
<dbReference type="PANTHER" id="PTHR19959">
    <property type="entry name" value="KINESIN LIGHT CHAIN"/>
    <property type="match status" value="1"/>
</dbReference>
<dbReference type="InParanoid" id="A0A0D0B6X7"/>
<evidence type="ECO:0000259" key="1">
    <source>
        <dbReference type="Pfam" id="PF12770"/>
    </source>
</evidence>
<protein>
    <recommendedName>
        <fullName evidence="1">CHAT domain-containing protein</fullName>
    </recommendedName>
</protein>
<evidence type="ECO:0000313" key="2">
    <source>
        <dbReference type="EMBL" id="KIK42232.1"/>
    </source>
</evidence>
<gene>
    <name evidence="2" type="ORF">CY34DRAFT_805134</name>
</gene>
<name>A0A0D0B6X7_9AGAM</name>
<dbReference type="InterPro" id="IPR024983">
    <property type="entry name" value="CHAT_dom"/>
</dbReference>
<reference evidence="3" key="2">
    <citation type="submission" date="2015-01" db="EMBL/GenBank/DDBJ databases">
        <title>Evolutionary Origins and Diversification of the Mycorrhizal Mutualists.</title>
        <authorList>
            <consortium name="DOE Joint Genome Institute"/>
            <consortium name="Mycorrhizal Genomics Consortium"/>
            <person name="Kohler A."/>
            <person name="Kuo A."/>
            <person name="Nagy L.G."/>
            <person name="Floudas D."/>
            <person name="Copeland A."/>
            <person name="Barry K.W."/>
            <person name="Cichocki N."/>
            <person name="Veneault-Fourrey C."/>
            <person name="LaButti K."/>
            <person name="Lindquist E.A."/>
            <person name="Lipzen A."/>
            <person name="Lundell T."/>
            <person name="Morin E."/>
            <person name="Murat C."/>
            <person name="Riley R."/>
            <person name="Ohm R."/>
            <person name="Sun H."/>
            <person name="Tunlid A."/>
            <person name="Henrissat B."/>
            <person name="Grigoriev I.V."/>
            <person name="Hibbett D.S."/>
            <person name="Martin F."/>
        </authorList>
    </citation>
    <scope>NUCLEOTIDE SEQUENCE [LARGE SCALE GENOMIC DNA]</scope>
    <source>
        <strain evidence="3">UH-Slu-Lm8-n1</strain>
    </source>
</reference>